<evidence type="ECO:0000256" key="1">
    <source>
        <dbReference type="ARBA" id="ARBA00007215"/>
    </source>
</evidence>
<sequence length="249" mass="26387">MEPRKGGARVPRAVSVLAGLLERAAERGDAEGDGGAAPAPSSSPSAFRGKALPAIPVRRYAERIYRYAGCSPACFVVAYVYLDRLAQRPLDGEEDEEAGAAVVGVDSYSVHRLLITAVMVAAKFMDDMHFNNAYFARVGGVEVAEMNGLELELLFALRFRLNVTPDTFARYCAALEGEMLVPPPPPAPAAADEEDEAERRDHQAALLLIRKAKDGAATAVRDQAGVGGRAAAGGVPVVVPRAAVEMIAR</sequence>
<feature type="region of interest" description="Disordered" evidence="4">
    <location>
        <begin position="26"/>
        <end position="46"/>
    </location>
</feature>
<evidence type="ECO:0000256" key="4">
    <source>
        <dbReference type="SAM" id="MobiDB-lite"/>
    </source>
</evidence>
<protein>
    <recommendedName>
        <fullName evidence="7">Cyclin</fullName>
    </recommendedName>
</protein>
<evidence type="ECO:0000313" key="6">
    <source>
        <dbReference type="Proteomes" id="UP000244336"/>
    </source>
</evidence>
<dbReference type="PANTHER" id="PTHR15615">
    <property type="match status" value="1"/>
</dbReference>
<dbReference type="STRING" id="1504633.A0A2T7F196"/>
<dbReference type="InterPro" id="IPR013922">
    <property type="entry name" value="Cyclin_PHO80-like"/>
</dbReference>
<dbReference type="Proteomes" id="UP000244336">
    <property type="component" value="Chromosome 1"/>
</dbReference>
<feature type="compositionally biased region" description="Low complexity" evidence="4">
    <location>
        <begin position="36"/>
        <end position="46"/>
    </location>
</feature>
<dbReference type="SUPFAM" id="SSF47954">
    <property type="entry name" value="Cyclin-like"/>
    <property type="match status" value="1"/>
</dbReference>
<evidence type="ECO:0000313" key="5">
    <source>
        <dbReference type="EMBL" id="PUZ73848.1"/>
    </source>
</evidence>
<dbReference type="Gene3D" id="1.10.472.10">
    <property type="entry name" value="Cyclin-like"/>
    <property type="match status" value="1"/>
</dbReference>
<accession>A0A2T7F196</accession>
<proteinExistence type="inferred from homology"/>
<keyword evidence="2" id="KW-0132">Cell division</keyword>
<comment type="similarity">
    <text evidence="1">Belongs to the cyclin family. Cyclin U/P subfamily.</text>
</comment>
<dbReference type="Pfam" id="PF08613">
    <property type="entry name" value="Cyclin"/>
    <property type="match status" value="1"/>
</dbReference>
<organism evidence="5 6">
    <name type="scientific">Panicum hallii var. hallii</name>
    <dbReference type="NCBI Taxonomy" id="1504633"/>
    <lineage>
        <taxon>Eukaryota</taxon>
        <taxon>Viridiplantae</taxon>
        <taxon>Streptophyta</taxon>
        <taxon>Embryophyta</taxon>
        <taxon>Tracheophyta</taxon>
        <taxon>Spermatophyta</taxon>
        <taxon>Magnoliopsida</taxon>
        <taxon>Liliopsida</taxon>
        <taxon>Poales</taxon>
        <taxon>Poaceae</taxon>
        <taxon>PACMAD clade</taxon>
        <taxon>Panicoideae</taxon>
        <taxon>Panicodae</taxon>
        <taxon>Paniceae</taxon>
        <taxon>Panicinae</taxon>
        <taxon>Panicum</taxon>
        <taxon>Panicum sect. Panicum</taxon>
    </lineage>
</organism>
<reference evidence="5 6" key="1">
    <citation type="submission" date="2018-04" db="EMBL/GenBank/DDBJ databases">
        <title>WGS assembly of Panicum hallii var. hallii HAL2.</title>
        <authorList>
            <person name="Lovell J."/>
            <person name="Jenkins J."/>
            <person name="Lowry D."/>
            <person name="Mamidi S."/>
            <person name="Sreedasyam A."/>
            <person name="Weng X."/>
            <person name="Barry K."/>
            <person name="Bonette J."/>
            <person name="Campitelli B."/>
            <person name="Daum C."/>
            <person name="Gordon S."/>
            <person name="Gould B."/>
            <person name="Lipzen A."/>
            <person name="MacQueen A."/>
            <person name="Palacio-Mejia J."/>
            <person name="Plott C."/>
            <person name="Shakirov E."/>
            <person name="Shu S."/>
            <person name="Yoshinaga Y."/>
            <person name="Zane M."/>
            <person name="Rokhsar D."/>
            <person name="Grimwood J."/>
            <person name="Schmutz J."/>
            <person name="Juenger T."/>
        </authorList>
    </citation>
    <scope>NUCLEOTIDE SEQUENCE [LARGE SCALE GENOMIC DNA]</scope>
    <source>
        <strain evidence="6">cv. HAL2</strain>
    </source>
</reference>
<dbReference type="AlphaFoldDB" id="A0A2T7F196"/>
<dbReference type="EMBL" id="CM009749">
    <property type="protein sequence ID" value="PUZ73848.1"/>
    <property type="molecule type" value="Genomic_DNA"/>
</dbReference>
<dbReference type="InterPro" id="IPR036915">
    <property type="entry name" value="Cyclin-like_sf"/>
</dbReference>
<dbReference type="Gramene" id="PUZ73848">
    <property type="protein sequence ID" value="PUZ73848"/>
    <property type="gene ID" value="GQ55_1G020800"/>
</dbReference>
<evidence type="ECO:0000256" key="3">
    <source>
        <dbReference type="ARBA" id="ARBA00023306"/>
    </source>
</evidence>
<dbReference type="GO" id="GO:0019901">
    <property type="term" value="F:protein kinase binding"/>
    <property type="evidence" value="ECO:0007669"/>
    <property type="project" value="InterPro"/>
</dbReference>
<dbReference type="OrthoDB" id="337735at2759"/>
<evidence type="ECO:0008006" key="7">
    <source>
        <dbReference type="Google" id="ProtNLM"/>
    </source>
</evidence>
<evidence type="ECO:0000256" key="2">
    <source>
        <dbReference type="ARBA" id="ARBA00022618"/>
    </source>
</evidence>
<keyword evidence="3" id="KW-0131">Cell cycle</keyword>
<gene>
    <name evidence="5" type="ORF">GQ55_1G020800</name>
</gene>
<name>A0A2T7F196_9POAL</name>
<keyword evidence="6" id="KW-1185">Reference proteome</keyword>
<dbReference type="GO" id="GO:0051301">
    <property type="term" value="P:cell division"/>
    <property type="evidence" value="ECO:0007669"/>
    <property type="project" value="UniProtKB-KW"/>
</dbReference>
<dbReference type="PANTHER" id="PTHR15615:SF68">
    <property type="entry name" value="OS02G0125400 PROTEIN"/>
    <property type="match status" value="1"/>
</dbReference>